<dbReference type="Gramene" id="XM_028332728.1">
    <property type="protein sequence ID" value="XP_028188529.1"/>
    <property type="gene ID" value="LOC114374997"/>
</dbReference>
<evidence type="ECO:0000256" key="10">
    <source>
        <dbReference type="RuleBase" id="RU361166"/>
    </source>
</evidence>
<feature type="domain" description="Glycoside hydrolase family 9" evidence="11">
    <location>
        <begin position="36"/>
        <end position="516"/>
    </location>
</feature>
<name>A0A445I040_GLYSO</name>
<dbReference type="PROSITE" id="PS00592">
    <property type="entry name" value="GH9_2"/>
    <property type="match status" value="1"/>
</dbReference>
<dbReference type="Gene3D" id="1.50.10.10">
    <property type="match status" value="2"/>
</dbReference>
<evidence type="ECO:0000256" key="7">
    <source>
        <dbReference type="ARBA" id="ARBA00023326"/>
    </source>
</evidence>
<dbReference type="GO" id="GO:0030245">
    <property type="term" value="P:cellulose catabolic process"/>
    <property type="evidence" value="ECO:0007669"/>
    <property type="project" value="UniProtKB-KW"/>
</dbReference>
<comment type="caution">
    <text evidence="12">The sequence shown here is derived from an EMBL/GenBank/DDBJ whole genome shotgun (WGS) entry which is preliminary data.</text>
</comment>
<evidence type="ECO:0000313" key="13">
    <source>
        <dbReference type="Proteomes" id="UP000289340"/>
    </source>
</evidence>
<dbReference type="SUPFAM" id="SSF48208">
    <property type="entry name" value="Six-hairpin glycosidases"/>
    <property type="match status" value="1"/>
</dbReference>
<evidence type="ECO:0000256" key="8">
    <source>
        <dbReference type="PROSITE-ProRule" id="PRU10059"/>
    </source>
</evidence>
<dbReference type="InterPro" id="IPR001701">
    <property type="entry name" value="Glyco_hydro_9"/>
</dbReference>
<feature type="active site" evidence="9">
    <location>
        <position position="494"/>
    </location>
</feature>
<keyword evidence="4 10" id="KW-0136">Cellulose degradation</keyword>
<dbReference type="InterPro" id="IPR018221">
    <property type="entry name" value="Glyco_hydro_9_His_AS"/>
</dbReference>
<evidence type="ECO:0000256" key="5">
    <source>
        <dbReference type="ARBA" id="ARBA00023277"/>
    </source>
</evidence>
<dbReference type="InterPro" id="IPR012341">
    <property type="entry name" value="6hp_glycosidase-like_sf"/>
</dbReference>
<evidence type="ECO:0000259" key="11">
    <source>
        <dbReference type="Pfam" id="PF00759"/>
    </source>
</evidence>
<feature type="active site" evidence="9">
    <location>
        <position position="503"/>
    </location>
</feature>
<feature type="active site" evidence="8">
    <location>
        <position position="443"/>
    </location>
</feature>
<comment type="catalytic activity">
    <reaction evidence="1 10">
        <text>Endohydrolysis of (1-&gt;4)-beta-D-glucosidic linkages in cellulose, lichenin and cereal beta-D-glucans.</text>
        <dbReference type="EC" id="3.2.1.4"/>
    </reaction>
</comment>
<reference evidence="12 13" key="1">
    <citation type="submission" date="2018-09" db="EMBL/GenBank/DDBJ databases">
        <title>A high-quality reference genome of wild soybean provides a powerful tool to mine soybean genomes.</title>
        <authorList>
            <person name="Xie M."/>
            <person name="Chung C.Y.L."/>
            <person name="Li M.-W."/>
            <person name="Wong F.-L."/>
            <person name="Chan T.-F."/>
            <person name="Lam H.-M."/>
        </authorList>
    </citation>
    <scope>NUCLEOTIDE SEQUENCE [LARGE SCALE GENOMIC DNA]</scope>
    <source>
        <strain evidence="13">cv. W05</strain>
        <tissue evidence="12">Hypocotyl of etiolated seedlings</tissue>
    </source>
</reference>
<gene>
    <name evidence="12" type="ORF">D0Y65_029616</name>
</gene>
<evidence type="ECO:0000256" key="1">
    <source>
        <dbReference type="ARBA" id="ARBA00000966"/>
    </source>
</evidence>
<dbReference type="Pfam" id="PF00759">
    <property type="entry name" value="Glyco_hydro_9"/>
    <property type="match status" value="1"/>
</dbReference>
<dbReference type="EC" id="3.2.1.4" evidence="10"/>
<dbReference type="Proteomes" id="UP000289340">
    <property type="component" value="Chromosome 11"/>
</dbReference>
<evidence type="ECO:0000256" key="3">
    <source>
        <dbReference type="ARBA" id="ARBA00022801"/>
    </source>
</evidence>
<proteinExistence type="inferred from homology"/>
<keyword evidence="5 8" id="KW-0119">Carbohydrate metabolism</keyword>
<keyword evidence="3 8" id="KW-0378">Hydrolase</keyword>
<keyword evidence="13" id="KW-1185">Reference proteome</keyword>
<evidence type="ECO:0000256" key="9">
    <source>
        <dbReference type="PROSITE-ProRule" id="PRU10060"/>
    </source>
</evidence>
<organism evidence="12 13">
    <name type="scientific">Glycine soja</name>
    <name type="common">Wild soybean</name>
    <dbReference type="NCBI Taxonomy" id="3848"/>
    <lineage>
        <taxon>Eukaryota</taxon>
        <taxon>Viridiplantae</taxon>
        <taxon>Streptophyta</taxon>
        <taxon>Embryophyta</taxon>
        <taxon>Tracheophyta</taxon>
        <taxon>Spermatophyta</taxon>
        <taxon>Magnoliopsida</taxon>
        <taxon>eudicotyledons</taxon>
        <taxon>Gunneridae</taxon>
        <taxon>Pentapetalae</taxon>
        <taxon>rosids</taxon>
        <taxon>fabids</taxon>
        <taxon>Fabales</taxon>
        <taxon>Fabaceae</taxon>
        <taxon>Papilionoideae</taxon>
        <taxon>50 kb inversion clade</taxon>
        <taxon>NPAAA clade</taxon>
        <taxon>indigoferoid/millettioid clade</taxon>
        <taxon>Phaseoleae</taxon>
        <taxon>Glycine</taxon>
        <taxon>Glycine subgen. Soja</taxon>
    </lineage>
</organism>
<dbReference type="InterPro" id="IPR008928">
    <property type="entry name" value="6-hairpin_glycosidase_sf"/>
</dbReference>
<evidence type="ECO:0000256" key="6">
    <source>
        <dbReference type="ARBA" id="ARBA00023295"/>
    </source>
</evidence>
<dbReference type="PROSITE" id="PS00698">
    <property type="entry name" value="GH9_3"/>
    <property type="match status" value="1"/>
</dbReference>
<protein>
    <recommendedName>
        <fullName evidence="10">Endoglucanase</fullName>
        <ecNumber evidence="10">3.2.1.4</ecNumber>
    </recommendedName>
</protein>
<evidence type="ECO:0000256" key="4">
    <source>
        <dbReference type="ARBA" id="ARBA00023001"/>
    </source>
</evidence>
<evidence type="ECO:0000313" key="12">
    <source>
        <dbReference type="EMBL" id="RZB79423.1"/>
    </source>
</evidence>
<dbReference type="GO" id="GO:0008810">
    <property type="term" value="F:cellulase activity"/>
    <property type="evidence" value="ECO:0007669"/>
    <property type="project" value="UniProtKB-EC"/>
</dbReference>
<comment type="similarity">
    <text evidence="2 8 10">Belongs to the glycosyl hydrolase 9 (cellulase E) family.</text>
</comment>
<keyword evidence="7 8" id="KW-0624">Polysaccharide degradation</keyword>
<evidence type="ECO:0000256" key="2">
    <source>
        <dbReference type="ARBA" id="ARBA00007072"/>
    </source>
</evidence>
<dbReference type="AlphaFoldDB" id="A0A445I040"/>
<dbReference type="InterPro" id="IPR033126">
    <property type="entry name" value="Glyco_hydro_9_Asp/Glu_AS"/>
</dbReference>
<dbReference type="PANTHER" id="PTHR22298">
    <property type="entry name" value="ENDO-1,4-BETA-GLUCANASE"/>
    <property type="match status" value="1"/>
</dbReference>
<sequence length="526" mass="58617">MHQSMKMKKVLRSLFQIAVFHVLLKPKAGLGSSHDYGDALSKAIIFFEGQRSGFLPEDQRVSWRGKSGLSDGWNYNTDLTGGYYDAGDNVKFGFPMAFTTTMLAWSVLEFGDVMPPNELRNALVAIRWATDYLLKTVSQPNRIFVQVGDPNSDHECWERPEDMDTARTTYAVDAPNAASDVAGETAAALAAASMAFRSSDPGYSETLRRNAITAFQFADNYRGAYSDNDNVKYNACPYYCDFDGYQEIAYYAHGVHFGACIEKFWKLNLLDELLWGAAWLRRATQDDNFLNYIQTNGKTLGADDNINEFGWDNKHAGLNVLVSKEVIEGNMYSLESYKSSAESFICTLIPESPSSHIEYTPGGLVYRPGGSNLQHATSIAFLELVYANYLTHASQAINCGNVYVSAQTLRQHAKRQVDYILGDNPMGLSYMVGYSNYYPQRIHHRGSSLPSIKDHPQFIACKEGSIYYNSTNPNPNVLVGAIVGGPDENDDYVDDRVDFRKSEPTTYINAPFVGVLAYFAANPNFS</sequence>
<keyword evidence="6 8" id="KW-0326">Glycosidase</keyword>
<dbReference type="EMBL" id="QZWG01000011">
    <property type="protein sequence ID" value="RZB79423.1"/>
    <property type="molecule type" value="Genomic_DNA"/>
</dbReference>
<accession>A0A445I040</accession>